<dbReference type="STRING" id="133381.A0A2T9ZGV2"/>
<evidence type="ECO:0000313" key="3">
    <source>
        <dbReference type="EMBL" id="PVV03809.1"/>
    </source>
</evidence>
<accession>A0A2T9ZGV2</accession>
<reference evidence="3 4" key="1">
    <citation type="journal article" date="2018" name="MBio">
        <title>Comparative Genomics Reveals the Core Gene Toolbox for the Fungus-Insect Symbiosis.</title>
        <authorList>
            <person name="Wang Y."/>
            <person name="Stata M."/>
            <person name="Wang W."/>
            <person name="Stajich J.E."/>
            <person name="White M.M."/>
            <person name="Moncalvo J.M."/>
        </authorList>
    </citation>
    <scope>NUCLEOTIDE SEQUENCE [LARGE SCALE GENOMIC DNA]</scope>
    <source>
        <strain evidence="3 4">SC-DP-2</strain>
    </source>
</reference>
<keyword evidence="1" id="KW-0147">Chitin-binding</keyword>
<dbReference type="AlphaFoldDB" id="A0A2T9ZGV2"/>
<organism evidence="3 4">
    <name type="scientific">Smittium megazygosporum</name>
    <dbReference type="NCBI Taxonomy" id="133381"/>
    <lineage>
        <taxon>Eukaryota</taxon>
        <taxon>Fungi</taxon>
        <taxon>Fungi incertae sedis</taxon>
        <taxon>Zoopagomycota</taxon>
        <taxon>Kickxellomycotina</taxon>
        <taxon>Harpellomycetes</taxon>
        <taxon>Harpellales</taxon>
        <taxon>Legeriomycetaceae</taxon>
        <taxon>Smittium</taxon>
    </lineage>
</organism>
<dbReference type="InterPro" id="IPR053214">
    <property type="entry name" value="LysM12-like"/>
</dbReference>
<protein>
    <recommendedName>
        <fullName evidence="2">LysM domain-containing protein</fullName>
    </recommendedName>
</protein>
<dbReference type="PANTHER" id="PTHR47700">
    <property type="entry name" value="V CHITINASE, PUTATIVE (AFU_ORTHOLOGUE AFUA_6G13720)-RELATED"/>
    <property type="match status" value="1"/>
</dbReference>
<dbReference type="EMBL" id="MBFS01000188">
    <property type="protein sequence ID" value="PVV03809.1"/>
    <property type="molecule type" value="Genomic_DNA"/>
</dbReference>
<proteinExistence type="predicted"/>
<sequence>MRSVLAVGSEMFLLKEMVEEFVENRGRHFNHDFYYSVVARKLLSDIKVIYVTSRGLPTPKQNSDGTCAYHTVFSGDYCLLIAQKNLMSTDDIEKYKVNAWNWTSSSNLQMGMIICIYPETPHFPEVVSNAKCGPSSAGNGIPSDLTLSLFKITYYGFCSSSRLYLNPLLLGIDYVMIPLLT</sequence>
<dbReference type="PROSITE" id="PS51782">
    <property type="entry name" value="LYSM"/>
    <property type="match status" value="1"/>
</dbReference>
<evidence type="ECO:0000256" key="1">
    <source>
        <dbReference type="ARBA" id="ARBA00022669"/>
    </source>
</evidence>
<comment type="caution">
    <text evidence="3">The sequence shown here is derived from an EMBL/GenBank/DDBJ whole genome shotgun (WGS) entry which is preliminary data.</text>
</comment>
<dbReference type="Proteomes" id="UP000245609">
    <property type="component" value="Unassembled WGS sequence"/>
</dbReference>
<keyword evidence="4" id="KW-1185">Reference proteome</keyword>
<dbReference type="InterPro" id="IPR036779">
    <property type="entry name" value="LysM_dom_sf"/>
</dbReference>
<evidence type="ECO:0000259" key="2">
    <source>
        <dbReference type="PROSITE" id="PS51782"/>
    </source>
</evidence>
<feature type="domain" description="LysM" evidence="2">
    <location>
        <begin position="68"/>
        <end position="116"/>
    </location>
</feature>
<name>A0A2T9ZGV2_9FUNG</name>
<evidence type="ECO:0000313" key="4">
    <source>
        <dbReference type="Proteomes" id="UP000245609"/>
    </source>
</evidence>
<dbReference type="Gene3D" id="3.10.350.10">
    <property type="entry name" value="LysM domain"/>
    <property type="match status" value="1"/>
</dbReference>
<dbReference type="OrthoDB" id="73875at2759"/>
<dbReference type="InterPro" id="IPR018392">
    <property type="entry name" value="LysM"/>
</dbReference>
<dbReference type="PANTHER" id="PTHR47700:SF2">
    <property type="entry name" value="CHITINASE"/>
    <property type="match status" value="1"/>
</dbReference>
<gene>
    <name evidence="3" type="ORF">BB560_001683</name>
</gene>
<dbReference type="CDD" id="cd00118">
    <property type="entry name" value="LysM"/>
    <property type="match status" value="1"/>
</dbReference>